<dbReference type="InterPro" id="IPR009327">
    <property type="entry name" value="Cupin_DUF985"/>
</dbReference>
<dbReference type="PANTHER" id="PTHR33387:SF3">
    <property type="entry name" value="DUF985 DOMAIN-CONTAINING PROTEIN"/>
    <property type="match status" value="1"/>
</dbReference>
<accession>A0ABN8HEC9</accession>
<dbReference type="InterPro" id="IPR011051">
    <property type="entry name" value="RmlC_Cupin_sf"/>
</dbReference>
<dbReference type="InterPro" id="IPR039935">
    <property type="entry name" value="YML079W-like"/>
</dbReference>
<evidence type="ECO:0000313" key="3">
    <source>
        <dbReference type="Proteomes" id="UP001295463"/>
    </source>
</evidence>
<dbReference type="InterPro" id="IPR014710">
    <property type="entry name" value="RmlC-like_jellyroll"/>
</dbReference>
<dbReference type="CDD" id="cd06121">
    <property type="entry name" value="cupin_YML079wp"/>
    <property type="match status" value="1"/>
</dbReference>
<organism evidence="2 3">
    <name type="scientific">Trichlorobacter ammonificans</name>
    <dbReference type="NCBI Taxonomy" id="2916410"/>
    <lineage>
        <taxon>Bacteria</taxon>
        <taxon>Pseudomonadati</taxon>
        <taxon>Thermodesulfobacteriota</taxon>
        <taxon>Desulfuromonadia</taxon>
        <taxon>Geobacterales</taxon>
        <taxon>Geobacteraceae</taxon>
        <taxon>Trichlorobacter</taxon>
    </lineage>
</organism>
<gene>
    <name evidence="2" type="ORF">GEAMG1_0424</name>
</gene>
<name>A0ABN8HEC9_9BACT</name>
<feature type="domain" description="DUF985" evidence="1">
    <location>
        <begin position="14"/>
        <end position="153"/>
    </location>
</feature>
<proteinExistence type="predicted"/>
<protein>
    <submittedName>
        <fullName evidence="2">Cupin_5 domain-containing protein</fullName>
    </submittedName>
</protein>
<evidence type="ECO:0000313" key="2">
    <source>
        <dbReference type="EMBL" id="CAH2030246.1"/>
    </source>
</evidence>
<dbReference type="EMBL" id="OW150024">
    <property type="protein sequence ID" value="CAH2030246.1"/>
    <property type="molecule type" value="Genomic_DNA"/>
</dbReference>
<dbReference type="RefSeq" id="WP_305731196.1">
    <property type="nucleotide sequence ID" value="NZ_OW150024.1"/>
</dbReference>
<keyword evidence="3" id="KW-1185">Reference proteome</keyword>
<dbReference type="PANTHER" id="PTHR33387">
    <property type="entry name" value="RMLC-LIKE JELLY ROLL FOLD PROTEIN"/>
    <property type="match status" value="1"/>
</dbReference>
<dbReference type="SUPFAM" id="SSF51182">
    <property type="entry name" value="RmlC-like cupins"/>
    <property type="match status" value="1"/>
</dbReference>
<dbReference type="Gene3D" id="2.60.120.10">
    <property type="entry name" value="Jelly Rolls"/>
    <property type="match status" value="1"/>
</dbReference>
<evidence type="ECO:0000259" key="1">
    <source>
        <dbReference type="Pfam" id="PF06172"/>
    </source>
</evidence>
<dbReference type="Proteomes" id="UP001295463">
    <property type="component" value="Chromosome"/>
</dbReference>
<sequence length="175" mass="19063">MEQPDRNCQPGAADLIRTLDLARHPEGGWFRETYRCAELLPAAALPARFDGPRSCCTAILFLLEPGEFSALHRIRSDELWHFHLGGALTIHMLLPDGRYLARTLGSDLCAGEALQVAVPAGAWFGAEPDGNAPYTLVGCTVAPGFEFADFELADGPLLARQLPAHEGIIRRLTRS</sequence>
<dbReference type="Pfam" id="PF06172">
    <property type="entry name" value="Cupin_5"/>
    <property type="match status" value="1"/>
</dbReference>
<reference evidence="2 3" key="1">
    <citation type="submission" date="2022-03" db="EMBL/GenBank/DDBJ databases">
        <authorList>
            <person name="Koch H."/>
        </authorList>
    </citation>
    <scope>NUCLEOTIDE SEQUENCE [LARGE SCALE GENOMIC DNA]</scope>
    <source>
        <strain evidence="2 3">G1</strain>
    </source>
</reference>